<comment type="similarity">
    <text evidence="9">Belongs to the acetylglutamate kinase family. ArgB subfamily.</text>
</comment>
<evidence type="ECO:0000256" key="4">
    <source>
        <dbReference type="ARBA" id="ARBA00022679"/>
    </source>
</evidence>
<dbReference type="UniPathway" id="UPA00068">
    <property type="reaction ID" value="UER00107"/>
</dbReference>
<dbReference type="PANTHER" id="PTHR23342:SF0">
    <property type="entry name" value="N-ACETYLGLUTAMATE SYNTHASE, MITOCHONDRIAL"/>
    <property type="match status" value="1"/>
</dbReference>
<dbReference type="EC" id="2.7.2.8" evidence="9"/>
<dbReference type="CDD" id="cd04250">
    <property type="entry name" value="AAK_NAGK-C"/>
    <property type="match status" value="1"/>
</dbReference>
<dbReference type="OrthoDB" id="9803155at2"/>
<dbReference type="HAMAP" id="MF_00082">
    <property type="entry name" value="ArgB"/>
    <property type="match status" value="1"/>
</dbReference>
<dbReference type="InterPro" id="IPR037528">
    <property type="entry name" value="ArgB"/>
</dbReference>
<evidence type="ECO:0000256" key="5">
    <source>
        <dbReference type="ARBA" id="ARBA00022741"/>
    </source>
</evidence>
<feature type="binding site" evidence="9">
    <location>
        <begin position="79"/>
        <end position="80"/>
    </location>
    <ligand>
        <name>substrate</name>
    </ligand>
</feature>
<sequence>MTNPPASNAPETRTDPAVKASTLVEALPYIRRFAGKTVVVKYGGNALAGTSNHDALELFAEDIVLMRLVGMRPIVVHGGGPQISELMKRLGKESEFVNGLRVTDKETVDIARMVLKGQVNPQLVAAINVHGNYAVGVSGVDGGLIRATQRNPELGFVGDVTSINPEVLNGLLDDEFIPVIATIGCDETGQAYNINADTVAGAIAEAMGAEKLVYMTDIEGLRTDLDDPNSLVRQTTADVIEGMIADGTIAGGMIPKVSSCLQAVRNGVGRAHILDGRIPHVLLLELFTDDGIGTMVMADQAQLDAHLAETVTPST</sequence>
<dbReference type="GO" id="GO:0005737">
    <property type="term" value="C:cytoplasm"/>
    <property type="evidence" value="ECO:0007669"/>
    <property type="project" value="UniProtKB-SubCell"/>
</dbReference>
<comment type="pathway">
    <text evidence="1 9">Amino-acid biosynthesis; L-arginine biosynthesis; N(2)-acetyl-L-ornithine from L-glutamate: step 2/4.</text>
</comment>
<reference evidence="11 12" key="1">
    <citation type="journal article" date="2013" name="Int. J. Syst. Evol. Microbiol.">
        <title>Ilumatobacter nonamiense sp. nov. and Ilumatobacter coccineum sp. nov., isolated from seashore sand.</title>
        <authorList>
            <person name="Matsumoto A."/>
            <person name="Kasai H."/>
            <person name="Matsuo Y."/>
            <person name="Shizuri Y."/>
            <person name="Ichikawa N."/>
            <person name="Fujita N."/>
            <person name="Omura S."/>
            <person name="Takahashi Y."/>
        </authorList>
    </citation>
    <scope>NUCLEOTIDE SEQUENCE [LARGE SCALE GENOMIC DNA]</scope>
    <source>
        <strain evidence="12">NBRC 103263 / KCTC 29153 / YM16-304</strain>
    </source>
</reference>
<keyword evidence="12" id="KW-1185">Reference proteome</keyword>
<comment type="subcellular location">
    <subcellularLocation>
        <location evidence="9">Cytoplasm</location>
    </subcellularLocation>
</comment>
<keyword evidence="7 9" id="KW-0067">ATP-binding</keyword>
<feature type="site" description="Transition state stabilizer" evidence="9">
    <location>
        <position position="41"/>
    </location>
</feature>
<dbReference type="AlphaFoldDB" id="A0A6C7E307"/>
<feature type="binding site" evidence="9">
    <location>
        <position position="101"/>
    </location>
    <ligand>
        <name>substrate</name>
    </ligand>
</feature>
<dbReference type="GO" id="GO:0005524">
    <property type="term" value="F:ATP binding"/>
    <property type="evidence" value="ECO:0007669"/>
    <property type="project" value="UniProtKB-UniRule"/>
</dbReference>
<accession>A0A6C7E307</accession>
<name>A0A6C7E307_ILUCY</name>
<evidence type="ECO:0000256" key="9">
    <source>
        <dbReference type="HAMAP-Rule" id="MF_00082"/>
    </source>
</evidence>
<keyword evidence="9" id="KW-0963">Cytoplasm</keyword>
<feature type="site" description="Transition state stabilizer" evidence="9">
    <location>
        <position position="256"/>
    </location>
</feature>
<evidence type="ECO:0000256" key="8">
    <source>
        <dbReference type="ARBA" id="ARBA00048141"/>
    </source>
</evidence>
<comment type="function">
    <text evidence="9">Catalyzes the ATP-dependent phosphorylation of N-acetyl-L-glutamate.</text>
</comment>
<dbReference type="GO" id="GO:0003991">
    <property type="term" value="F:acetylglutamate kinase activity"/>
    <property type="evidence" value="ECO:0007669"/>
    <property type="project" value="UniProtKB-UniRule"/>
</dbReference>
<evidence type="ECO:0000256" key="2">
    <source>
        <dbReference type="ARBA" id="ARBA00022571"/>
    </source>
</evidence>
<keyword evidence="3 9" id="KW-0028">Amino-acid biosynthesis</keyword>
<dbReference type="PIRSF" id="PIRSF000728">
    <property type="entry name" value="NAGK"/>
    <property type="match status" value="1"/>
</dbReference>
<dbReference type="PRINTS" id="PR00474">
    <property type="entry name" value="GLU5KINASE"/>
</dbReference>
<dbReference type="GO" id="GO:0042450">
    <property type="term" value="P:L-arginine biosynthetic process via ornithine"/>
    <property type="evidence" value="ECO:0007669"/>
    <property type="project" value="UniProtKB-UniRule"/>
</dbReference>
<gene>
    <name evidence="9 11" type="primary">argB</name>
    <name evidence="11" type="ORF">YM304_20800</name>
</gene>
<keyword evidence="5 9" id="KW-0547">Nucleotide-binding</keyword>
<dbReference type="InterPro" id="IPR036393">
    <property type="entry name" value="AceGlu_kinase-like_sf"/>
</dbReference>
<comment type="catalytic activity">
    <reaction evidence="8 9">
        <text>N-acetyl-L-glutamate + ATP = N-acetyl-L-glutamyl 5-phosphate + ADP</text>
        <dbReference type="Rhea" id="RHEA:14629"/>
        <dbReference type="ChEBI" id="CHEBI:30616"/>
        <dbReference type="ChEBI" id="CHEBI:44337"/>
        <dbReference type="ChEBI" id="CHEBI:57936"/>
        <dbReference type="ChEBI" id="CHEBI:456216"/>
        <dbReference type="EC" id="2.7.2.8"/>
    </reaction>
</comment>
<dbReference type="RefSeq" id="WP_015441641.1">
    <property type="nucleotide sequence ID" value="NC_020520.1"/>
</dbReference>
<keyword evidence="6 9" id="KW-0418">Kinase</keyword>
<dbReference type="Pfam" id="PF00696">
    <property type="entry name" value="AA_kinase"/>
    <property type="match status" value="1"/>
</dbReference>
<evidence type="ECO:0000313" key="12">
    <source>
        <dbReference type="Proteomes" id="UP000011863"/>
    </source>
</evidence>
<dbReference type="Proteomes" id="UP000011863">
    <property type="component" value="Chromosome"/>
</dbReference>
<dbReference type="Gene3D" id="3.40.1160.10">
    <property type="entry name" value="Acetylglutamate kinase-like"/>
    <property type="match status" value="1"/>
</dbReference>
<dbReference type="InterPro" id="IPR041727">
    <property type="entry name" value="NAGK-C"/>
</dbReference>
<proteinExistence type="inferred from homology"/>
<feature type="binding site" evidence="9">
    <location>
        <position position="193"/>
    </location>
    <ligand>
        <name>substrate</name>
    </ligand>
</feature>
<dbReference type="InterPro" id="IPR004662">
    <property type="entry name" value="AcgluKinase_fam"/>
</dbReference>
<feature type="domain" description="Aspartate/glutamate/uridylate kinase" evidence="10">
    <location>
        <begin position="36"/>
        <end position="275"/>
    </location>
</feature>
<dbReference type="FunFam" id="3.40.1160.10:FF:000004">
    <property type="entry name" value="Acetylglutamate kinase"/>
    <property type="match status" value="1"/>
</dbReference>
<dbReference type="KEGG" id="aym:YM304_20800"/>
<organism evidence="11 12">
    <name type="scientific">Ilumatobacter coccineus (strain NBRC 103263 / KCTC 29153 / YM16-304)</name>
    <dbReference type="NCBI Taxonomy" id="1313172"/>
    <lineage>
        <taxon>Bacteria</taxon>
        <taxon>Bacillati</taxon>
        <taxon>Actinomycetota</taxon>
        <taxon>Acidimicrobiia</taxon>
        <taxon>Acidimicrobiales</taxon>
        <taxon>Ilumatobacteraceae</taxon>
        <taxon>Ilumatobacter</taxon>
    </lineage>
</organism>
<keyword evidence="4 9" id="KW-0808">Transferase</keyword>
<evidence type="ECO:0000256" key="7">
    <source>
        <dbReference type="ARBA" id="ARBA00022840"/>
    </source>
</evidence>
<keyword evidence="2 9" id="KW-0055">Arginine biosynthesis</keyword>
<dbReference type="InterPro" id="IPR001057">
    <property type="entry name" value="Glu/AcGlu_kinase"/>
</dbReference>
<evidence type="ECO:0000256" key="3">
    <source>
        <dbReference type="ARBA" id="ARBA00022605"/>
    </source>
</evidence>
<evidence type="ECO:0000259" key="10">
    <source>
        <dbReference type="Pfam" id="PF00696"/>
    </source>
</evidence>
<dbReference type="InterPro" id="IPR001048">
    <property type="entry name" value="Asp/Glu/Uridylate_kinase"/>
</dbReference>
<evidence type="ECO:0000313" key="11">
    <source>
        <dbReference type="EMBL" id="BAN02394.1"/>
    </source>
</evidence>
<protein>
    <recommendedName>
        <fullName evidence="9">Acetylglutamate kinase</fullName>
        <ecNumber evidence="9">2.7.2.8</ecNumber>
    </recommendedName>
    <alternativeName>
        <fullName evidence="9">N-acetyl-L-glutamate 5-phosphotransferase</fullName>
    </alternativeName>
    <alternativeName>
        <fullName evidence="9">NAG kinase</fullName>
        <shortName evidence="9">NAGK</shortName>
    </alternativeName>
</protein>
<evidence type="ECO:0000256" key="6">
    <source>
        <dbReference type="ARBA" id="ARBA00022777"/>
    </source>
</evidence>
<dbReference type="EMBL" id="AP012057">
    <property type="protein sequence ID" value="BAN02394.1"/>
    <property type="molecule type" value="Genomic_DNA"/>
</dbReference>
<evidence type="ECO:0000256" key="1">
    <source>
        <dbReference type="ARBA" id="ARBA00004828"/>
    </source>
</evidence>
<dbReference type="SUPFAM" id="SSF53633">
    <property type="entry name" value="Carbamate kinase-like"/>
    <property type="match status" value="1"/>
</dbReference>
<dbReference type="PANTHER" id="PTHR23342">
    <property type="entry name" value="N-ACETYLGLUTAMATE SYNTHASE"/>
    <property type="match status" value="1"/>
</dbReference>
<dbReference type="NCBIfam" id="TIGR00761">
    <property type="entry name" value="argB"/>
    <property type="match status" value="1"/>
</dbReference>